<feature type="transmembrane region" description="Helical" evidence="1">
    <location>
        <begin position="356"/>
        <end position="378"/>
    </location>
</feature>
<dbReference type="EMBL" id="LAZR01000949">
    <property type="protein sequence ID" value="KKN53971.1"/>
    <property type="molecule type" value="Genomic_DNA"/>
</dbReference>
<feature type="transmembrane region" description="Helical" evidence="1">
    <location>
        <begin position="20"/>
        <end position="40"/>
    </location>
</feature>
<protein>
    <submittedName>
        <fullName evidence="2">Uncharacterized protein</fullName>
    </submittedName>
</protein>
<sequence length="406" mass="47446">MSSEEEYYDIWSGANLIDTIFMLLTIVMMFAFFFIRMIFPLTSTEIIVWAFTIESYALGFVILRTRLREKHRKAVRGIKFCYTGIWRDFMYYERKLLGIKQWYKIEIDWTDEMLKELFKDNIFQSLQGEIENWQKLESFHSPRSMPSNVYGEDEDESKRIIEQLPFKSFIMKNITEETKEELAKYNIYIGILYEPETYKDSEIAFDRICLLTETDITKSLECKPSTAMHDGYPVDIDQVECAFTQLGWVLPEIPTFILSWSENMTKKILEPSLEAQSIVYIQMKVLEKFVYTLRAFSQQAVMTIKQEETKSDMYYDAWDDMIQEIEGMNINAILGSKDIQQIKLEEEVKKGSKYKVLSYALIGIIVLIVFIMIFISVINGNNASTIIVDDGLNGANITSLLINLIN</sequence>
<reference evidence="2" key="1">
    <citation type="journal article" date="2015" name="Nature">
        <title>Complex archaea that bridge the gap between prokaryotes and eukaryotes.</title>
        <authorList>
            <person name="Spang A."/>
            <person name="Saw J.H."/>
            <person name="Jorgensen S.L."/>
            <person name="Zaremba-Niedzwiedzka K."/>
            <person name="Martijn J."/>
            <person name="Lind A.E."/>
            <person name="van Eijk R."/>
            <person name="Schleper C."/>
            <person name="Guy L."/>
            <person name="Ettema T.J."/>
        </authorList>
    </citation>
    <scope>NUCLEOTIDE SEQUENCE</scope>
</reference>
<keyword evidence="1" id="KW-0812">Transmembrane</keyword>
<evidence type="ECO:0000313" key="2">
    <source>
        <dbReference type="EMBL" id="KKN53971.1"/>
    </source>
</evidence>
<evidence type="ECO:0000256" key="1">
    <source>
        <dbReference type="SAM" id="Phobius"/>
    </source>
</evidence>
<name>A0A0F9TXW4_9ZZZZ</name>
<proteinExistence type="predicted"/>
<feature type="transmembrane region" description="Helical" evidence="1">
    <location>
        <begin position="46"/>
        <end position="63"/>
    </location>
</feature>
<dbReference type="AlphaFoldDB" id="A0A0F9TXW4"/>
<accession>A0A0F9TXW4</accession>
<organism evidence="2">
    <name type="scientific">marine sediment metagenome</name>
    <dbReference type="NCBI Taxonomy" id="412755"/>
    <lineage>
        <taxon>unclassified sequences</taxon>
        <taxon>metagenomes</taxon>
        <taxon>ecological metagenomes</taxon>
    </lineage>
</organism>
<keyword evidence="1" id="KW-0472">Membrane</keyword>
<comment type="caution">
    <text evidence="2">The sequence shown here is derived from an EMBL/GenBank/DDBJ whole genome shotgun (WGS) entry which is preliminary data.</text>
</comment>
<keyword evidence="1" id="KW-1133">Transmembrane helix</keyword>
<gene>
    <name evidence="2" type="ORF">LCGC14_0597090</name>
</gene>